<name>A0A3S5FGG4_9PLAT</name>
<evidence type="ECO:0000313" key="2">
    <source>
        <dbReference type="Proteomes" id="UP000784294"/>
    </source>
</evidence>
<proteinExistence type="predicted"/>
<dbReference type="OrthoDB" id="2020029at2759"/>
<reference evidence="1" key="1">
    <citation type="submission" date="2018-11" db="EMBL/GenBank/DDBJ databases">
        <authorList>
            <consortium name="Pathogen Informatics"/>
        </authorList>
    </citation>
    <scope>NUCLEOTIDE SEQUENCE</scope>
</reference>
<organism evidence="1 2">
    <name type="scientific">Protopolystoma xenopodis</name>
    <dbReference type="NCBI Taxonomy" id="117903"/>
    <lineage>
        <taxon>Eukaryota</taxon>
        <taxon>Metazoa</taxon>
        <taxon>Spiralia</taxon>
        <taxon>Lophotrochozoa</taxon>
        <taxon>Platyhelminthes</taxon>
        <taxon>Monogenea</taxon>
        <taxon>Polyopisthocotylea</taxon>
        <taxon>Polystomatidea</taxon>
        <taxon>Polystomatidae</taxon>
        <taxon>Protopolystoma</taxon>
    </lineage>
</organism>
<dbReference type="EMBL" id="CAAALY010256541">
    <property type="protein sequence ID" value="VEL37990.1"/>
    <property type="molecule type" value="Genomic_DNA"/>
</dbReference>
<dbReference type="Proteomes" id="UP000784294">
    <property type="component" value="Unassembled WGS sequence"/>
</dbReference>
<gene>
    <name evidence="1" type="ORF">PXEA_LOCUS31430</name>
</gene>
<accession>A0A3S5FGG4</accession>
<keyword evidence="2" id="KW-1185">Reference proteome</keyword>
<dbReference type="AlphaFoldDB" id="A0A3S5FGG4"/>
<sequence>MAPRSSLRHLDRRLDTRLGEWAVGWPAGWGVMAPDMVRGTRTCGGEISLDDPCPLCIHTSVVGFSGQAGTLEIKFRSTLQYGGSAVRAHRPLQPPYFAPIPSMFANHAIHLLAGSYLCLHCGVVSFYRLACLSIEVSHHLLRDHLFSHPISQMRLVSKIAWKSLDVRWITWISHPLYIHTYIHLCIHTYIHSYIHTYRHTYMHTYIHTYMHTYMHKYIHKSRTKKT</sequence>
<protein>
    <submittedName>
        <fullName evidence="1">Uncharacterized protein</fullName>
    </submittedName>
</protein>
<evidence type="ECO:0000313" key="1">
    <source>
        <dbReference type="EMBL" id="VEL37990.1"/>
    </source>
</evidence>
<comment type="caution">
    <text evidence="1">The sequence shown here is derived from an EMBL/GenBank/DDBJ whole genome shotgun (WGS) entry which is preliminary data.</text>
</comment>